<evidence type="ECO:0000259" key="2">
    <source>
        <dbReference type="Pfam" id="PF04909"/>
    </source>
</evidence>
<feature type="domain" description="Amidohydrolase-related" evidence="2">
    <location>
        <begin position="25"/>
        <end position="292"/>
    </location>
</feature>
<proteinExistence type="predicted"/>
<gene>
    <name evidence="3" type="ORF">SAMN05660330_00140</name>
</gene>
<evidence type="ECO:0000313" key="4">
    <source>
        <dbReference type="Proteomes" id="UP000199073"/>
    </source>
</evidence>
<dbReference type="Proteomes" id="UP000199073">
    <property type="component" value="Unassembled WGS sequence"/>
</dbReference>
<dbReference type="STRING" id="91360.SAMN05660330_00140"/>
<dbReference type="GO" id="GO:0005737">
    <property type="term" value="C:cytoplasm"/>
    <property type="evidence" value="ECO:0007669"/>
    <property type="project" value="TreeGrafter"/>
</dbReference>
<dbReference type="RefSeq" id="WP_092218746.1">
    <property type="nucleotide sequence ID" value="NZ_FNJI01000001.1"/>
</dbReference>
<dbReference type="SUPFAM" id="SSF51556">
    <property type="entry name" value="Metallo-dependent hydrolases"/>
    <property type="match status" value="1"/>
</dbReference>
<dbReference type="CDD" id="cd01292">
    <property type="entry name" value="metallo-dependent_hydrolases"/>
    <property type="match status" value="1"/>
</dbReference>
<organism evidence="3 4">
    <name type="scientific">Desulforhopalus singaporensis</name>
    <dbReference type="NCBI Taxonomy" id="91360"/>
    <lineage>
        <taxon>Bacteria</taxon>
        <taxon>Pseudomonadati</taxon>
        <taxon>Thermodesulfobacteriota</taxon>
        <taxon>Desulfobulbia</taxon>
        <taxon>Desulfobulbales</taxon>
        <taxon>Desulfocapsaceae</taxon>
        <taxon>Desulforhopalus</taxon>
    </lineage>
</organism>
<keyword evidence="1" id="KW-0456">Lyase</keyword>
<protein>
    <recommendedName>
        <fullName evidence="2">Amidohydrolase-related domain-containing protein</fullName>
    </recommendedName>
</protein>
<keyword evidence="4" id="KW-1185">Reference proteome</keyword>
<dbReference type="PANTHER" id="PTHR21240:SF28">
    <property type="entry name" value="ISO-OROTATE DECARBOXYLASE (EUROFUNG)"/>
    <property type="match status" value="1"/>
</dbReference>
<dbReference type="Pfam" id="PF04909">
    <property type="entry name" value="Amidohydro_2"/>
    <property type="match status" value="1"/>
</dbReference>
<dbReference type="InterPro" id="IPR006680">
    <property type="entry name" value="Amidohydro-rel"/>
</dbReference>
<dbReference type="InterPro" id="IPR032465">
    <property type="entry name" value="ACMSD"/>
</dbReference>
<dbReference type="AlphaFoldDB" id="A0A1H0J430"/>
<dbReference type="EMBL" id="FNJI01000001">
    <property type="protein sequence ID" value="SDO38466.1"/>
    <property type="molecule type" value="Genomic_DNA"/>
</dbReference>
<dbReference type="InterPro" id="IPR032466">
    <property type="entry name" value="Metal_Hydrolase"/>
</dbReference>
<reference evidence="3 4" key="1">
    <citation type="submission" date="2016-10" db="EMBL/GenBank/DDBJ databases">
        <authorList>
            <person name="de Groot N.N."/>
        </authorList>
    </citation>
    <scope>NUCLEOTIDE SEQUENCE [LARGE SCALE GENOMIC DNA]</scope>
    <source>
        <strain evidence="3 4">DSM 12130</strain>
    </source>
</reference>
<dbReference type="GO" id="GO:0019748">
    <property type="term" value="P:secondary metabolic process"/>
    <property type="evidence" value="ECO:0007669"/>
    <property type="project" value="TreeGrafter"/>
</dbReference>
<dbReference type="Gene3D" id="3.20.20.140">
    <property type="entry name" value="Metal-dependent hydrolases"/>
    <property type="match status" value="1"/>
</dbReference>
<sequence length="297" mass="34542">MLNPQMKSLNDPEGHYVPSRLPPVIDSHVHIFPRPLFAAVRRWFDDHGWTIRYRLRTREVFDYLLSRGVRHIVALQYAHKKGIARGLNGYMAEQCKMFSGQVTGLATVYPGEEDAVNILQEAFDSGLKGVKLHAHVQCFDINHSSMEELYDCCIQNDKPLLMHIGREPKSPAYPCDPYKICKAEKLEEVLRNFPDLKICVPHLGVDEVSHYHKLSNRYDNLWLDTAMVITDYLPFDNRIELVRYRTDRIMYGSDFPNIPYAWDRELRELQDKVPGGDNLRKICAENAAVFFNIEEFR</sequence>
<dbReference type="PANTHER" id="PTHR21240">
    <property type="entry name" value="2-AMINO-3-CARBOXYLMUCONATE-6-SEMIALDEHYDE DECARBOXYLASE"/>
    <property type="match status" value="1"/>
</dbReference>
<evidence type="ECO:0000313" key="3">
    <source>
        <dbReference type="EMBL" id="SDO38466.1"/>
    </source>
</evidence>
<dbReference type="OrthoDB" id="5172791at2"/>
<name>A0A1H0J430_9BACT</name>
<accession>A0A1H0J430</accession>
<evidence type="ECO:0000256" key="1">
    <source>
        <dbReference type="ARBA" id="ARBA00023239"/>
    </source>
</evidence>
<dbReference type="GO" id="GO:0016831">
    <property type="term" value="F:carboxy-lyase activity"/>
    <property type="evidence" value="ECO:0007669"/>
    <property type="project" value="InterPro"/>
</dbReference>
<dbReference type="GO" id="GO:0016787">
    <property type="term" value="F:hydrolase activity"/>
    <property type="evidence" value="ECO:0007669"/>
    <property type="project" value="InterPro"/>
</dbReference>